<dbReference type="Pfam" id="PF00011">
    <property type="entry name" value="HSP20"/>
    <property type="match status" value="1"/>
</dbReference>
<dbReference type="EMBL" id="AP024233">
    <property type="protein sequence ID" value="BCO10552.1"/>
    <property type="molecule type" value="Genomic_DNA"/>
</dbReference>
<feature type="domain" description="CS" evidence="4">
    <location>
        <begin position="52"/>
        <end position="158"/>
    </location>
</feature>
<protein>
    <submittedName>
        <fullName evidence="5">Heat-shock protein Hsp20</fullName>
    </submittedName>
</protein>
<dbReference type="SUPFAM" id="SSF49764">
    <property type="entry name" value="HSP20-like chaperones"/>
    <property type="match status" value="1"/>
</dbReference>
<dbReference type="InterPro" id="IPR002068">
    <property type="entry name" value="A-crystallin/Hsp20_dom"/>
</dbReference>
<dbReference type="Gene3D" id="2.60.40.790">
    <property type="match status" value="1"/>
</dbReference>
<accession>A0A915U6T2</accession>
<dbReference type="CDD" id="cd06464">
    <property type="entry name" value="ACD_sHsps-like"/>
    <property type="match status" value="1"/>
</dbReference>
<dbReference type="RefSeq" id="WP_267927278.1">
    <property type="nucleotide sequence ID" value="NZ_AP024233.1"/>
</dbReference>
<dbReference type="InterPro" id="IPR008978">
    <property type="entry name" value="HSP20-like_chaperone"/>
</dbReference>
<dbReference type="KEGG" id="ddu:GF1_29280"/>
<evidence type="ECO:0000313" key="5">
    <source>
        <dbReference type="EMBL" id="BCO10552.1"/>
    </source>
</evidence>
<dbReference type="PROSITE" id="PS51203">
    <property type="entry name" value="CS"/>
    <property type="match status" value="1"/>
</dbReference>
<organism evidence="5 6">
    <name type="scientific">Desulfolithobacter dissulfuricans</name>
    <dbReference type="NCBI Taxonomy" id="2795293"/>
    <lineage>
        <taxon>Bacteria</taxon>
        <taxon>Pseudomonadati</taxon>
        <taxon>Thermodesulfobacteriota</taxon>
        <taxon>Desulfobulbia</taxon>
        <taxon>Desulfobulbales</taxon>
        <taxon>Desulfobulbaceae</taxon>
        <taxon>Desulfolithobacter</taxon>
    </lineage>
</organism>
<evidence type="ECO:0000256" key="2">
    <source>
        <dbReference type="RuleBase" id="RU003616"/>
    </source>
</evidence>
<sequence length="158" mass="18178">MGKKKDKGELVTREEMQAVSPFEEMDRYFETFFRNPFAMLSSPLMPVPKMEGLNPSVDIYEDGNEVVVKAELPGINKDDLNVTITENSLTISGEKKQEEKVDKKDYHRIERRYGSFTRSFRLPEDVNGDKAKASFKDGVLEIRLPRTKESKQKKIAID</sequence>
<name>A0A915U6T2_9BACT</name>
<evidence type="ECO:0000259" key="3">
    <source>
        <dbReference type="PROSITE" id="PS01031"/>
    </source>
</evidence>
<proteinExistence type="inferred from homology"/>
<keyword evidence="6" id="KW-1185">Reference proteome</keyword>
<evidence type="ECO:0000259" key="4">
    <source>
        <dbReference type="PROSITE" id="PS51203"/>
    </source>
</evidence>
<gene>
    <name evidence="5" type="ORF">GF1_29280</name>
</gene>
<evidence type="ECO:0000313" key="6">
    <source>
        <dbReference type="Proteomes" id="UP001063350"/>
    </source>
</evidence>
<reference evidence="5" key="1">
    <citation type="submission" date="2020-12" db="EMBL/GenBank/DDBJ databases">
        <title>Desulfobium dissulfuricans gen. nov., sp. nov., a novel mesophilic, sulfate-reducing bacterium isolated from a deep-sea hydrothermal vent.</title>
        <authorList>
            <person name="Hashimoto Y."/>
            <person name="Tame A."/>
            <person name="Sawayama S."/>
            <person name="Miyazaki J."/>
            <person name="Takai K."/>
            <person name="Nakagawa S."/>
        </authorList>
    </citation>
    <scope>NUCLEOTIDE SEQUENCE</scope>
    <source>
        <strain evidence="5">GF1</strain>
    </source>
</reference>
<feature type="domain" description="SHSP" evidence="3">
    <location>
        <begin position="48"/>
        <end position="158"/>
    </location>
</feature>
<dbReference type="InterPro" id="IPR031107">
    <property type="entry name" value="Small_HSP"/>
</dbReference>
<dbReference type="Proteomes" id="UP001063350">
    <property type="component" value="Chromosome"/>
</dbReference>
<dbReference type="PANTHER" id="PTHR11527">
    <property type="entry name" value="HEAT-SHOCK PROTEIN 20 FAMILY MEMBER"/>
    <property type="match status" value="1"/>
</dbReference>
<dbReference type="AlphaFoldDB" id="A0A915U6T2"/>
<dbReference type="PROSITE" id="PS01031">
    <property type="entry name" value="SHSP"/>
    <property type="match status" value="1"/>
</dbReference>
<dbReference type="InterPro" id="IPR007052">
    <property type="entry name" value="CS_dom"/>
</dbReference>
<evidence type="ECO:0000256" key="1">
    <source>
        <dbReference type="PROSITE-ProRule" id="PRU00285"/>
    </source>
</evidence>
<dbReference type="FunFam" id="2.60.40.790:FF:000072">
    <property type="entry name" value="Small heat shock protein HSP16.5"/>
    <property type="match status" value="1"/>
</dbReference>
<comment type="similarity">
    <text evidence="1 2">Belongs to the small heat shock protein (HSP20) family.</text>
</comment>